<dbReference type="RefSeq" id="WP_121848491.1">
    <property type="nucleotide sequence ID" value="NZ_CP032050.1"/>
</dbReference>
<protein>
    <submittedName>
        <fullName evidence="2">Uncharacterized protein</fullName>
    </submittedName>
</protein>
<sequence length="144" mass="16785">MERIEKRAVEKGRSQKPISSHDCEHSKYGILEETFSGKKTGKYLCSNCYQYYDDKYYAVVQMECKKPMVLVFKCNKFDLILEKLSQAIERKVGSTVINISLNPKEFKEDWEWSGFHFKATTLVGGEKEEGYNMFISRIDSPIIE</sequence>
<proteinExistence type="predicted"/>
<reference evidence="2 3" key="1">
    <citation type="submission" date="2018-08" db="EMBL/GenBank/DDBJ databases">
        <title>The reduced genetic potential of extracellular carbohydrate catabolism in Euzebyella marina RN62, a Flavobacteriia bacterium isolated from the hadal water.</title>
        <authorList>
            <person name="Xue C."/>
        </authorList>
    </citation>
    <scope>NUCLEOTIDE SEQUENCE [LARGE SCALE GENOMIC DNA]</scope>
    <source>
        <strain evidence="2 3">RN62</strain>
    </source>
</reference>
<dbReference type="KEGG" id="emar:D1013_08930"/>
<dbReference type="Proteomes" id="UP000276309">
    <property type="component" value="Chromosome"/>
</dbReference>
<evidence type="ECO:0000313" key="2">
    <source>
        <dbReference type="EMBL" id="AYN67475.1"/>
    </source>
</evidence>
<evidence type="ECO:0000313" key="3">
    <source>
        <dbReference type="Proteomes" id="UP000276309"/>
    </source>
</evidence>
<organism evidence="2 3">
    <name type="scientific">Euzebyella marina</name>
    <dbReference type="NCBI Taxonomy" id="1761453"/>
    <lineage>
        <taxon>Bacteria</taxon>
        <taxon>Pseudomonadati</taxon>
        <taxon>Bacteroidota</taxon>
        <taxon>Flavobacteriia</taxon>
        <taxon>Flavobacteriales</taxon>
        <taxon>Flavobacteriaceae</taxon>
        <taxon>Euzebyella</taxon>
    </lineage>
</organism>
<accession>A0A3G2L5D1</accession>
<dbReference type="AlphaFoldDB" id="A0A3G2L5D1"/>
<dbReference type="EMBL" id="CP032050">
    <property type="protein sequence ID" value="AYN67475.1"/>
    <property type="molecule type" value="Genomic_DNA"/>
</dbReference>
<evidence type="ECO:0000256" key="1">
    <source>
        <dbReference type="SAM" id="MobiDB-lite"/>
    </source>
</evidence>
<gene>
    <name evidence="2" type="ORF">D1013_08930</name>
</gene>
<feature type="region of interest" description="Disordered" evidence="1">
    <location>
        <begin position="1"/>
        <end position="21"/>
    </location>
</feature>
<name>A0A3G2L5D1_9FLAO</name>
<keyword evidence="3" id="KW-1185">Reference proteome</keyword>